<dbReference type="PANTHER" id="PTHR24223:SF176">
    <property type="entry name" value="ATP-BINDING CASSETTE SUB-FAMILY C MEMBER 2"/>
    <property type="match status" value="1"/>
</dbReference>
<evidence type="ECO:0000259" key="18">
    <source>
        <dbReference type="PROSITE" id="PS50929"/>
    </source>
</evidence>
<keyword evidence="20" id="KW-1185">Reference proteome</keyword>
<feature type="transmembrane region" description="Helical" evidence="16">
    <location>
        <begin position="972"/>
        <end position="1000"/>
    </location>
</feature>
<evidence type="ECO:0000256" key="12">
    <source>
        <dbReference type="ARBA" id="ARBA00022989"/>
    </source>
</evidence>
<accession>A0A8C4N8Z1</accession>
<name>A0A8C4N8Z1_EPTBU</name>
<dbReference type="CDD" id="cd03244">
    <property type="entry name" value="ABCC_MRP_domain2"/>
    <property type="match status" value="1"/>
</dbReference>
<feature type="transmembrane region" description="Helical" evidence="16">
    <location>
        <begin position="164"/>
        <end position="186"/>
    </location>
</feature>
<dbReference type="PROSITE" id="PS00211">
    <property type="entry name" value="ABC_TRANSPORTER_1"/>
    <property type="match status" value="2"/>
</dbReference>
<keyword evidence="9" id="KW-0547">Nucleotide-binding</keyword>
<dbReference type="GO" id="GO:0015431">
    <property type="term" value="F:ABC-type glutathione S-conjugate transporter activity"/>
    <property type="evidence" value="ECO:0007669"/>
    <property type="project" value="UniProtKB-EC"/>
</dbReference>
<dbReference type="InterPro" id="IPR050173">
    <property type="entry name" value="ABC_transporter_C-like"/>
</dbReference>
<evidence type="ECO:0000259" key="17">
    <source>
        <dbReference type="PROSITE" id="PS50893"/>
    </source>
</evidence>
<dbReference type="InterPro" id="IPR036640">
    <property type="entry name" value="ABC1_TM_sf"/>
</dbReference>
<dbReference type="OMA" id="HESARSC"/>
<dbReference type="FunFam" id="1.20.1560.10:FF:000001">
    <property type="entry name" value="ATP-binding cassette subfamily C member 1"/>
    <property type="match status" value="1"/>
</dbReference>
<dbReference type="InterPro" id="IPR005292">
    <property type="entry name" value="MRP"/>
</dbReference>
<dbReference type="GO" id="GO:0016887">
    <property type="term" value="F:ATP hydrolysis activity"/>
    <property type="evidence" value="ECO:0007669"/>
    <property type="project" value="InterPro"/>
</dbReference>
<dbReference type="InterPro" id="IPR056227">
    <property type="entry name" value="TMD0_ABC"/>
</dbReference>
<evidence type="ECO:0000256" key="13">
    <source>
        <dbReference type="ARBA" id="ARBA00023136"/>
    </source>
</evidence>
<keyword evidence="13 16" id="KW-0472">Membrane</keyword>
<reference evidence="19" key="2">
    <citation type="submission" date="2025-09" db="UniProtKB">
        <authorList>
            <consortium name="Ensembl"/>
        </authorList>
    </citation>
    <scope>IDENTIFICATION</scope>
</reference>
<evidence type="ECO:0000256" key="2">
    <source>
        <dbReference type="ARBA" id="ARBA00004651"/>
    </source>
</evidence>
<feature type="transmembrane region" description="Helical" evidence="16">
    <location>
        <begin position="521"/>
        <end position="543"/>
    </location>
</feature>
<dbReference type="GO" id="GO:0005774">
    <property type="term" value="C:vacuolar membrane"/>
    <property type="evidence" value="ECO:0007669"/>
    <property type="project" value="UniProtKB-SubCell"/>
</dbReference>
<protein>
    <recommendedName>
        <fullName evidence="14">ABC-type glutathione-S-conjugate transporter</fullName>
        <ecNumber evidence="14">7.6.2.3</ecNumber>
    </recommendedName>
</protein>
<dbReference type="Gene3D" id="1.20.1560.10">
    <property type="entry name" value="ABC transporter type 1, transmembrane domain"/>
    <property type="match status" value="2"/>
</dbReference>
<dbReference type="CDD" id="cd03250">
    <property type="entry name" value="ABCC_MRP_domain1"/>
    <property type="match status" value="1"/>
</dbReference>
<evidence type="ECO:0000313" key="19">
    <source>
        <dbReference type="Ensembl" id="ENSEBUP00000003375.1"/>
    </source>
</evidence>
<comment type="subcellular location">
    <subcellularLocation>
        <location evidence="2">Cell membrane</location>
        <topology evidence="2">Multi-pass membrane protein</topology>
    </subcellularLocation>
    <subcellularLocation>
        <location evidence="1">Vacuole membrane</location>
        <topology evidence="1">Multi-pass membrane protein</topology>
    </subcellularLocation>
</comment>
<evidence type="ECO:0000256" key="1">
    <source>
        <dbReference type="ARBA" id="ARBA00004128"/>
    </source>
</evidence>
<feature type="transmembrane region" description="Helical" evidence="16">
    <location>
        <begin position="442"/>
        <end position="460"/>
    </location>
</feature>
<dbReference type="SUPFAM" id="SSF90123">
    <property type="entry name" value="ABC transporter transmembrane region"/>
    <property type="match status" value="2"/>
</dbReference>
<keyword evidence="5" id="KW-1003">Cell membrane</keyword>
<dbReference type="GO" id="GO:0016324">
    <property type="term" value="C:apical plasma membrane"/>
    <property type="evidence" value="ECO:0007669"/>
    <property type="project" value="TreeGrafter"/>
</dbReference>
<feature type="transmembrane region" description="Helical" evidence="16">
    <location>
        <begin position="70"/>
        <end position="89"/>
    </location>
</feature>
<evidence type="ECO:0000256" key="14">
    <source>
        <dbReference type="ARBA" id="ARBA00024220"/>
    </source>
</evidence>
<dbReference type="Ensembl" id="ENSEBUT00000003744.1">
    <property type="protein sequence ID" value="ENSEBUP00000003375.1"/>
    <property type="gene ID" value="ENSEBUG00000002463.1"/>
</dbReference>
<evidence type="ECO:0000256" key="6">
    <source>
        <dbReference type="ARBA" id="ARBA00022554"/>
    </source>
</evidence>
<evidence type="ECO:0000256" key="11">
    <source>
        <dbReference type="ARBA" id="ARBA00022967"/>
    </source>
</evidence>
<reference evidence="19" key="1">
    <citation type="submission" date="2025-08" db="UniProtKB">
        <authorList>
            <consortium name="Ensembl"/>
        </authorList>
    </citation>
    <scope>IDENTIFICATION</scope>
</reference>
<feature type="domain" description="ABC transmembrane type-1" evidence="18">
    <location>
        <begin position="309"/>
        <end position="584"/>
    </location>
</feature>
<comment type="catalytic activity">
    <reaction evidence="15">
        <text>leukotriene C4(in) + ATP + H2O = leukotriene C4(out) + ADP + phosphate + H(+)</text>
        <dbReference type="Rhea" id="RHEA:38963"/>
        <dbReference type="ChEBI" id="CHEBI:15377"/>
        <dbReference type="ChEBI" id="CHEBI:15378"/>
        <dbReference type="ChEBI" id="CHEBI:30616"/>
        <dbReference type="ChEBI" id="CHEBI:43474"/>
        <dbReference type="ChEBI" id="CHEBI:57973"/>
        <dbReference type="ChEBI" id="CHEBI:456216"/>
    </reaction>
    <physiologicalReaction direction="left-to-right" evidence="15">
        <dbReference type="Rhea" id="RHEA:38964"/>
    </physiologicalReaction>
</comment>
<dbReference type="InterPro" id="IPR011527">
    <property type="entry name" value="ABC1_TM_dom"/>
</dbReference>
<dbReference type="Gene3D" id="3.40.50.300">
    <property type="entry name" value="P-loop containing nucleotide triphosphate hydrolases"/>
    <property type="match status" value="2"/>
</dbReference>
<dbReference type="PROSITE" id="PS50929">
    <property type="entry name" value="ABC_TM1F"/>
    <property type="match status" value="2"/>
</dbReference>
<evidence type="ECO:0000256" key="5">
    <source>
        <dbReference type="ARBA" id="ARBA00022475"/>
    </source>
</evidence>
<evidence type="ECO:0000256" key="15">
    <source>
        <dbReference type="ARBA" id="ARBA00047523"/>
    </source>
</evidence>
<organism evidence="19 20">
    <name type="scientific">Eptatretus burgeri</name>
    <name type="common">Inshore hagfish</name>
    <dbReference type="NCBI Taxonomy" id="7764"/>
    <lineage>
        <taxon>Eukaryota</taxon>
        <taxon>Metazoa</taxon>
        <taxon>Chordata</taxon>
        <taxon>Craniata</taxon>
        <taxon>Vertebrata</taxon>
        <taxon>Cyclostomata</taxon>
        <taxon>Myxini</taxon>
        <taxon>Myxiniformes</taxon>
        <taxon>Myxinidae</taxon>
        <taxon>Eptatretinae</taxon>
        <taxon>Eptatretus</taxon>
    </lineage>
</organism>
<evidence type="ECO:0000256" key="10">
    <source>
        <dbReference type="ARBA" id="ARBA00022840"/>
    </source>
</evidence>
<sequence length="1491" mass="166349">MDRLCGSPFWNGSQWDRPNPALTICFEQTVLTWPPIAFLWLCSPFLITSLARRMSRSNDCFSVHYMLRQILTFVLLMLSVTVLVIAVLWDVETETILPPLLYINPALYTVTWVLLLVIHEVGRRAGMKTSGVLFNFWLFSFLLGISPCWTLINKTMHLVKIRDLAPSFLSLTSFSISLIMLLISAFSDVPCDLDGQPSEKEKKSPEVNASFLNQLVFYWFDSLVFLGYRKPLKKHDLWPLRKKHRAEVLYDTFERNMRFSSEGMTASQLCVEGKGFSQGQNKAKHLPSLLCVLLRTHRGTLLESGVYKLFYDLLLFVSPQLLKLMIAFSEVPSIPQWRGFLYSFMLIGTGIFQTILLQRYFLRCTALGMDVRTTIIGALYSKSLVMSNAARRASTVGEVINLVSTDMQRFMDVPTYIHLFWSSPLQIVLSLVFLWIELGPAVLAGLAAIVLLLPVNAILASKSRIYQMKNIDLKDKRLKMMNDILNGIKTLKLYAWESAFFQRVSDIRTQEMTAMVTSADLCSISIIIFACSPFLLSMASFGVRVLVDKSHFLNAQQVFTSIALFNILRFPMGRLPLLVSSLIQANISLQRVEEFLACSELDPSGVGSAPSEGLSIDFSEASFCWGGDDQPNLERLDLKVKTGSLVAVVGKVGAGKSSLLLALLGEMERLHGSVDICGSIAYVPQQAWIQNASLRNNVLFGRIFEPKLYWHVLEACALLLDLDALPARDLTEIGEKGVNLSGGQKQRVSLARAIYSQADIFLLDNPLSAVDSHVGLHILQQALGPRGLLKDKTRVVVTHDVSFLPLANQVAVLKDGRLSDVGTYEQLLLKDKDLLRACCSPEASSNVKSFNCFGSLFKTRVPVCPDNGGSMSAHLQGRRLSNLSGSYSWSGKECSHEEALDSSIGGTLIQREFVEVGQVKWSVYRNYIQAMGYALTLLTTVCMLGQNMVVLGQRMWLSEWTHDVSGHIDVGLLLGVYAALGLAQGILVLLSAMLLGCAGIRAAATLHDRLLHNVMRLPLLFFDTTPAGRIANRFSNDIDIIDEAIPTAVRLWLVCLFSVVVTVFAVTLATPLFSVVVLPLGVFYHFVQRVYVASLRQLRRLDSVSRSPIYSHFGETLSGLPVIRASGHSHRFLQQNFDILNENMLSIYMWIISNRWLAIRLDLVGTLVVFFAALFAVLSRGQLLAGVVGVSITYALNVTQTLNWLVRQTSELETNVIAVERVDEYSHAETEAQWVLEQRPPPEWPQYGNIVFENYSLRYQPDLELVLEDITCSMHPAEKVGVVGRSGSGKSSLINGLFRVLEAAEGRILIDGIDISSIGLHDLRNQLTIIPQEPVLFSGSLRLNLDPRGQHSSVELWHALELAHLHQQVQEMPGGLDHPISEGGDNLSVGQKQLLCFARALLRRSRILVLDEATAAVDLETDRLIQETIRREFVTSTVITVAHRLHTVLDYSRIMVLDQGRIVEFDSPRKLMKKRGLFYCLAQDAGIVVTP</sequence>
<dbReference type="PROSITE" id="PS50893">
    <property type="entry name" value="ABC_TRANSPORTER_2"/>
    <property type="match status" value="2"/>
</dbReference>
<feature type="transmembrane region" description="Helical" evidence="16">
    <location>
        <begin position="416"/>
        <end position="436"/>
    </location>
</feature>
<feature type="transmembrane region" description="Helical" evidence="16">
    <location>
        <begin position="1072"/>
        <end position="1092"/>
    </location>
</feature>
<dbReference type="FunFam" id="1.20.1560.10:FF:000020">
    <property type="entry name" value="ABC metal ion transporter"/>
    <property type="match status" value="1"/>
</dbReference>
<keyword evidence="4" id="KW-0813">Transport</keyword>
<keyword evidence="7 16" id="KW-0812">Transmembrane</keyword>
<comment type="similarity">
    <text evidence="3">Belongs to the ABC transporter superfamily. ABCC family. Conjugate transporter (TC 3.A.1.208) subfamily.</text>
</comment>
<feature type="transmembrane region" description="Helical" evidence="16">
    <location>
        <begin position="131"/>
        <end position="152"/>
    </location>
</feature>
<feature type="domain" description="ABC transporter" evidence="17">
    <location>
        <begin position="1250"/>
        <end position="1484"/>
    </location>
</feature>
<keyword evidence="10" id="KW-0067">ATP-binding</keyword>
<dbReference type="InterPro" id="IPR003439">
    <property type="entry name" value="ABC_transporter-like_ATP-bd"/>
</dbReference>
<dbReference type="Pfam" id="PF00664">
    <property type="entry name" value="ABC_membrane"/>
    <property type="match status" value="2"/>
</dbReference>
<evidence type="ECO:0000256" key="4">
    <source>
        <dbReference type="ARBA" id="ARBA00022448"/>
    </source>
</evidence>
<evidence type="ECO:0000256" key="3">
    <source>
        <dbReference type="ARBA" id="ARBA00009726"/>
    </source>
</evidence>
<feature type="transmembrane region" description="Helical" evidence="16">
    <location>
        <begin position="309"/>
        <end position="328"/>
    </location>
</feature>
<dbReference type="InterPro" id="IPR017871">
    <property type="entry name" value="ABC_transporter-like_CS"/>
</dbReference>
<feature type="domain" description="ABC transmembrane type-1" evidence="18">
    <location>
        <begin position="937"/>
        <end position="1214"/>
    </location>
</feature>
<keyword evidence="8" id="KW-0677">Repeat</keyword>
<feature type="transmembrane region" description="Helical" evidence="16">
    <location>
        <begin position="101"/>
        <end position="119"/>
    </location>
</feature>
<dbReference type="InterPro" id="IPR003593">
    <property type="entry name" value="AAA+_ATPase"/>
</dbReference>
<dbReference type="GO" id="GO:0000323">
    <property type="term" value="C:lytic vacuole"/>
    <property type="evidence" value="ECO:0007669"/>
    <property type="project" value="UniProtKB-ARBA"/>
</dbReference>
<feature type="transmembrane region" description="Helical" evidence="16">
    <location>
        <begin position="30"/>
        <end position="50"/>
    </location>
</feature>
<dbReference type="PANTHER" id="PTHR24223">
    <property type="entry name" value="ATP-BINDING CASSETTE SUB-FAMILY C"/>
    <property type="match status" value="1"/>
</dbReference>
<dbReference type="Proteomes" id="UP000694388">
    <property type="component" value="Unplaced"/>
</dbReference>
<dbReference type="CDD" id="cd18595">
    <property type="entry name" value="ABC_6TM_MRP1_2_3_6_D1_like"/>
    <property type="match status" value="1"/>
</dbReference>
<dbReference type="SUPFAM" id="SSF52540">
    <property type="entry name" value="P-loop containing nucleoside triphosphate hydrolases"/>
    <property type="match status" value="2"/>
</dbReference>
<proteinExistence type="inferred from homology"/>
<dbReference type="InterPro" id="IPR027417">
    <property type="entry name" value="P-loop_NTPase"/>
</dbReference>
<feature type="transmembrane region" description="Helical" evidence="16">
    <location>
        <begin position="1157"/>
        <end position="1177"/>
    </location>
</feature>
<dbReference type="Pfam" id="PF24357">
    <property type="entry name" value="TMD0_ABC"/>
    <property type="match status" value="1"/>
</dbReference>
<keyword evidence="11" id="KW-1278">Translocase</keyword>
<feature type="transmembrane region" description="Helical" evidence="16">
    <location>
        <begin position="930"/>
        <end position="952"/>
    </location>
</feature>
<dbReference type="NCBIfam" id="TIGR00957">
    <property type="entry name" value="MRP_assoc_pro"/>
    <property type="match status" value="1"/>
</dbReference>
<dbReference type="Pfam" id="PF00005">
    <property type="entry name" value="ABC_tran"/>
    <property type="match status" value="2"/>
</dbReference>
<dbReference type="EC" id="7.6.2.3" evidence="14"/>
<keyword evidence="6" id="KW-0926">Vacuole</keyword>
<evidence type="ECO:0000256" key="9">
    <source>
        <dbReference type="ARBA" id="ARBA00022741"/>
    </source>
</evidence>
<evidence type="ECO:0000256" key="16">
    <source>
        <dbReference type="SAM" id="Phobius"/>
    </source>
</evidence>
<evidence type="ECO:0000256" key="7">
    <source>
        <dbReference type="ARBA" id="ARBA00022692"/>
    </source>
</evidence>
<dbReference type="GeneTree" id="ENSGT00940000157145"/>
<feature type="domain" description="ABC transporter" evidence="17">
    <location>
        <begin position="616"/>
        <end position="840"/>
    </location>
</feature>
<feature type="transmembrane region" description="Helical" evidence="16">
    <location>
        <begin position="340"/>
        <end position="362"/>
    </location>
</feature>
<dbReference type="FunFam" id="3.40.50.300:FF:000997">
    <property type="entry name" value="Multidrug resistance-associated protein 1"/>
    <property type="match status" value="1"/>
</dbReference>
<dbReference type="GO" id="GO:0005524">
    <property type="term" value="F:ATP binding"/>
    <property type="evidence" value="ECO:0007669"/>
    <property type="project" value="UniProtKB-KW"/>
</dbReference>
<evidence type="ECO:0000313" key="20">
    <source>
        <dbReference type="Proteomes" id="UP000694388"/>
    </source>
</evidence>
<dbReference type="FunFam" id="3.40.50.300:FF:000074">
    <property type="entry name" value="Multidrug resistance-associated protein 5 isoform 1"/>
    <property type="match status" value="1"/>
</dbReference>
<dbReference type="SMART" id="SM00382">
    <property type="entry name" value="AAA"/>
    <property type="match status" value="2"/>
</dbReference>
<evidence type="ECO:0000256" key="8">
    <source>
        <dbReference type="ARBA" id="ARBA00022737"/>
    </source>
</evidence>
<keyword evidence="12 16" id="KW-1133">Transmembrane helix</keyword>
<dbReference type="CDD" id="cd18603">
    <property type="entry name" value="ABC_6TM_MRP1_2_3_6_D2_like"/>
    <property type="match status" value="1"/>
</dbReference>